<dbReference type="InterPro" id="IPR018540">
    <property type="entry name" value="Spo0E-like"/>
</dbReference>
<proteinExistence type="predicted"/>
<dbReference type="EMBL" id="LOEE01000041">
    <property type="protein sequence ID" value="KXG75092.1"/>
    <property type="molecule type" value="Genomic_DNA"/>
</dbReference>
<dbReference type="RefSeq" id="WP_068556472.1">
    <property type="nucleotide sequence ID" value="NZ_LOEE01000041.1"/>
</dbReference>
<dbReference type="Proteomes" id="UP000070456">
    <property type="component" value="Unassembled WGS sequence"/>
</dbReference>
<evidence type="ECO:0008006" key="3">
    <source>
        <dbReference type="Google" id="ProtNLM"/>
    </source>
</evidence>
<dbReference type="GO" id="GO:0046983">
    <property type="term" value="F:protein dimerization activity"/>
    <property type="evidence" value="ECO:0007669"/>
    <property type="project" value="InterPro"/>
</dbReference>
<dbReference type="AlphaFoldDB" id="A0A140L3G7"/>
<evidence type="ECO:0000313" key="1">
    <source>
        <dbReference type="EMBL" id="KXG75092.1"/>
    </source>
</evidence>
<dbReference type="InterPro" id="IPR036638">
    <property type="entry name" value="HLH_DNA-bd_sf"/>
</dbReference>
<dbReference type="OrthoDB" id="2972613at2"/>
<accession>A0A140L3G7</accession>
<dbReference type="Pfam" id="PF09388">
    <property type="entry name" value="SpoOE-like"/>
    <property type="match status" value="1"/>
</dbReference>
<dbReference type="SUPFAM" id="SSF140500">
    <property type="entry name" value="BAS1536-like"/>
    <property type="match status" value="1"/>
</dbReference>
<gene>
    <name evidence="1" type="ORF">AN619_19180</name>
</gene>
<reference evidence="1 2" key="1">
    <citation type="submission" date="2015-12" db="EMBL/GenBank/DDBJ databases">
        <title>Draft genome sequence of the thermoanaerobe Thermotalea metallivorans, an isolate from the runoff channel of the Great Artesian Basin, Australia.</title>
        <authorList>
            <person name="Patel B.K."/>
        </authorList>
    </citation>
    <scope>NUCLEOTIDE SEQUENCE [LARGE SCALE GENOMIC DNA]</scope>
    <source>
        <strain evidence="1 2">B2-1</strain>
    </source>
</reference>
<organism evidence="1 2">
    <name type="scientific">Thermotalea metallivorans</name>
    <dbReference type="NCBI Taxonomy" id="520762"/>
    <lineage>
        <taxon>Bacteria</taxon>
        <taxon>Bacillati</taxon>
        <taxon>Bacillota</taxon>
        <taxon>Clostridia</taxon>
        <taxon>Peptostreptococcales</taxon>
        <taxon>Thermotaleaceae</taxon>
        <taxon>Thermotalea</taxon>
    </lineage>
</organism>
<keyword evidence="2" id="KW-1185">Reference proteome</keyword>
<sequence>MISNLEDLKAIEKNIETARKDLHKLINCDRTALTKSQVVELSQQLDRLILHYMQKQNFQA</sequence>
<comment type="caution">
    <text evidence="1">The sequence shown here is derived from an EMBL/GenBank/DDBJ whole genome shotgun (WGS) entry which is preliminary data.</text>
</comment>
<protein>
    <recommendedName>
        <fullName evidence="3">Spo0E like sporulation regulatory protein</fullName>
    </recommendedName>
</protein>
<name>A0A140L3G7_9FIRM</name>
<dbReference type="GO" id="GO:0043937">
    <property type="term" value="P:regulation of sporulation"/>
    <property type="evidence" value="ECO:0007669"/>
    <property type="project" value="InterPro"/>
</dbReference>
<evidence type="ECO:0000313" key="2">
    <source>
        <dbReference type="Proteomes" id="UP000070456"/>
    </source>
</evidence>
<dbReference type="Gene3D" id="4.10.280.10">
    <property type="entry name" value="Helix-loop-helix DNA-binding domain"/>
    <property type="match status" value="1"/>
</dbReference>
<dbReference type="InterPro" id="IPR037208">
    <property type="entry name" value="Spo0E-like_sf"/>
</dbReference>